<organism evidence="7">
    <name type="scientific">Amorphochlora amoebiformis</name>
    <dbReference type="NCBI Taxonomy" id="1561963"/>
    <lineage>
        <taxon>Eukaryota</taxon>
        <taxon>Sar</taxon>
        <taxon>Rhizaria</taxon>
        <taxon>Cercozoa</taxon>
        <taxon>Chlorarachniophyceae</taxon>
        <taxon>Amorphochlora</taxon>
    </lineage>
</organism>
<feature type="domain" description="Helicase C-terminal" evidence="6">
    <location>
        <begin position="125"/>
        <end position="287"/>
    </location>
</feature>
<dbReference type="Pfam" id="PF00271">
    <property type="entry name" value="Helicase_C"/>
    <property type="match status" value="1"/>
</dbReference>
<keyword evidence="3" id="KW-0347">Helicase</keyword>
<dbReference type="GO" id="GO:0003724">
    <property type="term" value="F:RNA helicase activity"/>
    <property type="evidence" value="ECO:0007669"/>
    <property type="project" value="TreeGrafter"/>
</dbReference>
<keyword evidence="2" id="KW-0378">Hydrolase</keyword>
<dbReference type="Gene3D" id="3.40.50.300">
    <property type="entry name" value="P-loop containing nucleotide triphosphate hydrolases"/>
    <property type="match status" value="2"/>
</dbReference>
<evidence type="ECO:0000259" key="5">
    <source>
        <dbReference type="PROSITE" id="PS51192"/>
    </source>
</evidence>
<evidence type="ECO:0000256" key="1">
    <source>
        <dbReference type="ARBA" id="ARBA00022741"/>
    </source>
</evidence>
<sequence length="291" mass="33238">MKCIAQFMDLTVHLSAGGGNVRDDMEALRSGVEVVVGTPGRVIDMLKRGCMRADDMKLVILDEADEMLSKGFREHMYQVFQFLPQDVQVALFSATVPDELKQVINELLRNPVQIRVKQESLTLAGIRQFFVPLKREPDKFDTLCDLHDQLGAGCQTIIFVKSRKSVDWLTESLAKQEYPVSSIHGEMTPRERERIITKFRKGETRVLISSDLLARGIDVQTVTTVLNYDLPRDMENYLHRVGRCGRFGRKGVAINFVTERDFGLMEDIEKYYKTKFDKLPFDVNIASLVKD</sequence>
<dbReference type="InterPro" id="IPR001650">
    <property type="entry name" value="Helicase_C-like"/>
</dbReference>
<reference evidence="7" key="1">
    <citation type="submission" date="2021-01" db="EMBL/GenBank/DDBJ databases">
        <authorList>
            <person name="Corre E."/>
            <person name="Pelletier E."/>
            <person name="Niang G."/>
            <person name="Scheremetjew M."/>
            <person name="Finn R."/>
            <person name="Kale V."/>
            <person name="Holt S."/>
            <person name="Cochrane G."/>
            <person name="Meng A."/>
            <person name="Brown T."/>
            <person name="Cohen L."/>
        </authorList>
    </citation>
    <scope>NUCLEOTIDE SEQUENCE</scope>
    <source>
        <strain evidence="7">CCMP2058</strain>
    </source>
</reference>
<evidence type="ECO:0000259" key="6">
    <source>
        <dbReference type="PROSITE" id="PS51194"/>
    </source>
</evidence>
<dbReference type="InterPro" id="IPR011545">
    <property type="entry name" value="DEAD/DEAH_box_helicase_dom"/>
</dbReference>
<proteinExistence type="predicted"/>
<evidence type="ECO:0000256" key="3">
    <source>
        <dbReference type="ARBA" id="ARBA00022806"/>
    </source>
</evidence>
<dbReference type="PANTHER" id="PTHR47959:SF1">
    <property type="entry name" value="ATP-DEPENDENT RNA HELICASE DBPA"/>
    <property type="match status" value="1"/>
</dbReference>
<dbReference type="InterPro" id="IPR000629">
    <property type="entry name" value="RNA-helicase_DEAD-box_CS"/>
</dbReference>
<dbReference type="InterPro" id="IPR027417">
    <property type="entry name" value="P-loop_NTPase"/>
</dbReference>
<dbReference type="PROSITE" id="PS00039">
    <property type="entry name" value="DEAD_ATP_HELICASE"/>
    <property type="match status" value="1"/>
</dbReference>
<dbReference type="GO" id="GO:0016787">
    <property type="term" value="F:hydrolase activity"/>
    <property type="evidence" value="ECO:0007669"/>
    <property type="project" value="UniProtKB-KW"/>
</dbReference>
<feature type="domain" description="Helicase ATP-binding" evidence="5">
    <location>
        <begin position="1"/>
        <end position="114"/>
    </location>
</feature>
<dbReference type="SUPFAM" id="SSF52540">
    <property type="entry name" value="P-loop containing nucleoside triphosphate hydrolases"/>
    <property type="match status" value="1"/>
</dbReference>
<dbReference type="Pfam" id="PF00270">
    <property type="entry name" value="DEAD"/>
    <property type="match status" value="1"/>
</dbReference>
<accession>A0A7S0GXW4</accession>
<evidence type="ECO:0000256" key="4">
    <source>
        <dbReference type="ARBA" id="ARBA00022840"/>
    </source>
</evidence>
<dbReference type="SMART" id="SM00490">
    <property type="entry name" value="HELICc"/>
    <property type="match status" value="1"/>
</dbReference>
<dbReference type="PROSITE" id="PS51192">
    <property type="entry name" value="HELICASE_ATP_BIND_1"/>
    <property type="match status" value="1"/>
</dbReference>
<dbReference type="InterPro" id="IPR014001">
    <property type="entry name" value="Helicase_ATP-bd"/>
</dbReference>
<dbReference type="EMBL" id="HBEM01010513">
    <property type="protein sequence ID" value="CAD8443732.1"/>
    <property type="molecule type" value="Transcribed_RNA"/>
</dbReference>
<dbReference type="GO" id="GO:0005524">
    <property type="term" value="F:ATP binding"/>
    <property type="evidence" value="ECO:0007669"/>
    <property type="project" value="UniProtKB-KW"/>
</dbReference>
<dbReference type="PROSITE" id="PS51194">
    <property type="entry name" value="HELICASE_CTER"/>
    <property type="match status" value="1"/>
</dbReference>
<dbReference type="CDD" id="cd18787">
    <property type="entry name" value="SF2_C_DEAD"/>
    <property type="match status" value="1"/>
</dbReference>
<dbReference type="GO" id="GO:0003676">
    <property type="term" value="F:nucleic acid binding"/>
    <property type="evidence" value="ECO:0007669"/>
    <property type="project" value="InterPro"/>
</dbReference>
<name>A0A7S0GXW4_9EUKA</name>
<keyword evidence="4" id="KW-0067">ATP-binding</keyword>
<dbReference type="PANTHER" id="PTHR47959">
    <property type="entry name" value="ATP-DEPENDENT RNA HELICASE RHLE-RELATED"/>
    <property type="match status" value="1"/>
</dbReference>
<evidence type="ECO:0000256" key="2">
    <source>
        <dbReference type="ARBA" id="ARBA00022801"/>
    </source>
</evidence>
<dbReference type="AlphaFoldDB" id="A0A7S0GXW4"/>
<gene>
    <name evidence="7" type="ORF">LAMO00422_LOCUS7364</name>
</gene>
<dbReference type="GO" id="GO:0005829">
    <property type="term" value="C:cytosol"/>
    <property type="evidence" value="ECO:0007669"/>
    <property type="project" value="TreeGrafter"/>
</dbReference>
<protein>
    <submittedName>
        <fullName evidence="7">Uncharacterized protein</fullName>
    </submittedName>
</protein>
<keyword evidence="1" id="KW-0547">Nucleotide-binding</keyword>
<dbReference type="InterPro" id="IPR050079">
    <property type="entry name" value="DEAD_box_RNA_helicase"/>
</dbReference>
<evidence type="ECO:0000313" key="7">
    <source>
        <dbReference type="EMBL" id="CAD8443732.1"/>
    </source>
</evidence>